<dbReference type="OrthoDB" id="2314263at2"/>
<evidence type="ECO:0000256" key="3">
    <source>
        <dbReference type="SAM" id="MobiDB-lite"/>
    </source>
</evidence>
<dbReference type="EMBL" id="AMSQ01000003">
    <property type="protein sequence ID" value="EKU50102.1"/>
    <property type="molecule type" value="Genomic_DNA"/>
</dbReference>
<dbReference type="Gene3D" id="1.10.530.10">
    <property type="match status" value="1"/>
</dbReference>
<keyword evidence="1" id="KW-0378">Hydrolase</keyword>
<reference evidence="6 7" key="1">
    <citation type="journal article" date="2013" name="Genome Announc.">
        <title>Genome Sequence of Staphylococcus massiliensis Strain S46, Isolated from the Surface of Healthy Human Skin.</title>
        <authorList>
            <person name="Srivastav R."/>
            <person name="Singh A."/>
            <person name="Jangir P.K."/>
            <person name="Kumari C."/>
            <person name="Muduli S."/>
            <person name="Sharma R."/>
        </authorList>
    </citation>
    <scope>NUCLEOTIDE SEQUENCE [LARGE SCALE GENOMIC DNA]</scope>
    <source>
        <strain evidence="6 7">S46</strain>
    </source>
</reference>
<feature type="compositionally biased region" description="Low complexity" evidence="3">
    <location>
        <begin position="103"/>
        <end position="153"/>
    </location>
</feature>
<sequence>MKKVLLTSTLALGLGVTGVAGNANAAEGNQTELANKAQNNPEALNNAPVQEGSYDISFSQNGLNYNFVSNGTYWAWSYGAGEQDASDLLEGEPVEETTEAPAEEVAPAQEEVAPVQEETTEQAPVQEEAPVQEAAPQTQAVQQPVQEQPAQEANNGGVQVNEHLQAIAYRESRNNPTAINPSSGAAGKYQFLQSTWDTVAPAEYVGVSPAQAPESVQDQAAMDLYNNYGAGHWVTA</sequence>
<dbReference type="Pfam" id="PF06737">
    <property type="entry name" value="Transglycosylas"/>
    <property type="match status" value="1"/>
</dbReference>
<dbReference type="CDD" id="cd13925">
    <property type="entry name" value="RPF"/>
    <property type="match status" value="1"/>
</dbReference>
<feature type="domain" description="Resuscitation-promoting factor core lysozyme-like" evidence="5">
    <location>
        <begin position="160"/>
        <end position="236"/>
    </location>
</feature>
<keyword evidence="4" id="KW-0732">Signal</keyword>
<gene>
    <name evidence="6" type="ORF">C273_02498</name>
</gene>
<protein>
    <recommendedName>
        <fullName evidence="5">Resuscitation-promoting factor core lysozyme-like domain-containing protein</fullName>
    </recommendedName>
</protein>
<dbReference type="GO" id="GO:0016798">
    <property type="term" value="F:hydrolase activity, acting on glycosyl bonds"/>
    <property type="evidence" value="ECO:0007669"/>
    <property type="project" value="UniProtKB-KW"/>
</dbReference>
<feature type="region of interest" description="Disordered" evidence="3">
    <location>
        <begin position="93"/>
        <end position="155"/>
    </location>
</feature>
<dbReference type="eggNOG" id="COG1388">
    <property type="taxonomic scope" value="Bacteria"/>
</dbReference>
<evidence type="ECO:0000256" key="2">
    <source>
        <dbReference type="ARBA" id="ARBA00023295"/>
    </source>
</evidence>
<accession>K9B5J4</accession>
<evidence type="ECO:0000256" key="1">
    <source>
        <dbReference type="ARBA" id="ARBA00022801"/>
    </source>
</evidence>
<dbReference type="InterPro" id="IPR010618">
    <property type="entry name" value="RPF"/>
</dbReference>
<dbReference type="Proteomes" id="UP000009885">
    <property type="component" value="Unassembled WGS sequence"/>
</dbReference>
<evidence type="ECO:0000259" key="5">
    <source>
        <dbReference type="Pfam" id="PF06737"/>
    </source>
</evidence>
<evidence type="ECO:0000313" key="7">
    <source>
        <dbReference type="Proteomes" id="UP000009885"/>
    </source>
</evidence>
<dbReference type="RefSeq" id="WP_009382330.1">
    <property type="nucleotide sequence ID" value="NZ_AMSQ01000003.1"/>
</dbReference>
<feature type="compositionally biased region" description="Acidic residues" evidence="3">
    <location>
        <begin position="93"/>
        <end position="102"/>
    </location>
</feature>
<dbReference type="InterPro" id="IPR023346">
    <property type="entry name" value="Lysozyme-like_dom_sf"/>
</dbReference>
<feature type="signal peptide" evidence="4">
    <location>
        <begin position="1"/>
        <end position="25"/>
    </location>
</feature>
<dbReference type="PATRIC" id="fig|1229783.3.peg.507"/>
<evidence type="ECO:0000313" key="6">
    <source>
        <dbReference type="EMBL" id="EKU50102.1"/>
    </source>
</evidence>
<organism evidence="6 7">
    <name type="scientific">Staphylococcus massiliensis S46</name>
    <dbReference type="NCBI Taxonomy" id="1229783"/>
    <lineage>
        <taxon>Bacteria</taxon>
        <taxon>Bacillati</taxon>
        <taxon>Bacillota</taxon>
        <taxon>Bacilli</taxon>
        <taxon>Bacillales</taxon>
        <taxon>Staphylococcaceae</taxon>
        <taxon>Staphylococcus</taxon>
    </lineage>
</organism>
<comment type="caution">
    <text evidence="6">The sequence shown here is derived from an EMBL/GenBank/DDBJ whole genome shotgun (WGS) entry which is preliminary data.</text>
</comment>
<proteinExistence type="predicted"/>
<dbReference type="AlphaFoldDB" id="K9B5J4"/>
<dbReference type="SUPFAM" id="SSF53955">
    <property type="entry name" value="Lysozyme-like"/>
    <property type="match status" value="1"/>
</dbReference>
<name>K9B5J4_9STAP</name>
<keyword evidence="2" id="KW-0326">Glycosidase</keyword>
<dbReference type="eggNOG" id="COG0741">
    <property type="taxonomic scope" value="Bacteria"/>
</dbReference>
<keyword evidence="7" id="KW-1185">Reference proteome</keyword>
<evidence type="ECO:0000256" key="4">
    <source>
        <dbReference type="SAM" id="SignalP"/>
    </source>
</evidence>
<feature type="chain" id="PRO_5003923972" description="Resuscitation-promoting factor core lysozyme-like domain-containing protein" evidence="4">
    <location>
        <begin position="26"/>
        <end position="236"/>
    </location>
</feature>